<dbReference type="PROSITE" id="PS51085">
    <property type="entry name" value="2FE2S_FER_2"/>
    <property type="match status" value="1"/>
</dbReference>
<dbReference type="InterPro" id="IPR050415">
    <property type="entry name" value="MRET"/>
</dbReference>
<dbReference type="Gene3D" id="3.10.20.30">
    <property type="match status" value="1"/>
</dbReference>
<dbReference type="HOGENOM" id="CLU_003827_17_0_11"/>
<evidence type="ECO:0000256" key="3">
    <source>
        <dbReference type="ARBA" id="ARBA00022714"/>
    </source>
</evidence>
<evidence type="ECO:0000256" key="1">
    <source>
        <dbReference type="ARBA" id="ARBA00001974"/>
    </source>
</evidence>
<dbReference type="AlphaFoldDB" id="A0A0H2ZX44"/>
<dbReference type="GO" id="GO:0016491">
    <property type="term" value="F:oxidoreductase activity"/>
    <property type="evidence" value="ECO:0007669"/>
    <property type="project" value="UniProtKB-KW"/>
</dbReference>
<dbReference type="Gene3D" id="3.40.50.80">
    <property type="entry name" value="Nucleotide-binding domain of ferredoxin-NADP reductase (FNR) module"/>
    <property type="match status" value="1"/>
</dbReference>
<dbReference type="InterPro" id="IPR012675">
    <property type="entry name" value="Beta-grasp_dom_sf"/>
</dbReference>
<dbReference type="CDD" id="cd06185">
    <property type="entry name" value="PDR_like"/>
    <property type="match status" value="1"/>
</dbReference>
<dbReference type="GO" id="GO:0046872">
    <property type="term" value="F:metal ion binding"/>
    <property type="evidence" value="ECO:0007669"/>
    <property type="project" value="UniProtKB-KW"/>
</dbReference>
<accession>A0A0H2ZX44</accession>
<gene>
    <name evidence="10" type="ordered locus">MAV_3669</name>
</gene>
<proteinExistence type="predicted"/>
<keyword evidence="2" id="KW-0285">Flavoprotein</keyword>
<evidence type="ECO:0000259" key="9">
    <source>
        <dbReference type="PROSITE" id="PS51384"/>
    </source>
</evidence>
<evidence type="ECO:0000256" key="4">
    <source>
        <dbReference type="ARBA" id="ARBA00022723"/>
    </source>
</evidence>
<evidence type="ECO:0000313" key="11">
    <source>
        <dbReference type="Proteomes" id="UP000001574"/>
    </source>
</evidence>
<evidence type="ECO:0000256" key="6">
    <source>
        <dbReference type="ARBA" id="ARBA00023004"/>
    </source>
</evidence>
<dbReference type="Proteomes" id="UP000001574">
    <property type="component" value="Chromosome"/>
</dbReference>
<dbReference type="PROSITE" id="PS00197">
    <property type="entry name" value="2FE2S_FER_1"/>
    <property type="match status" value="1"/>
</dbReference>
<dbReference type="SUPFAM" id="SSF52343">
    <property type="entry name" value="Ferredoxin reductase-like, C-terminal NADP-linked domain"/>
    <property type="match status" value="1"/>
</dbReference>
<dbReference type="InterPro" id="IPR039261">
    <property type="entry name" value="FNR_nucleotide-bd"/>
</dbReference>
<dbReference type="PRINTS" id="PR00409">
    <property type="entry name" value="PHDIOXRDTASE"/>
</dbReference>
<dbReference type="PANTHER" id="PTHR47354:SF1">
    <property type="entry name" value="CARNITINE MONOOXYGENASE REDUCTASE SUBUNIT"/>
    <property type="match status" value="1"/>
</dbReference>
<evidence type="ECO:0000313" key="10">
    <source>
        <dbReference type="EMBL" id="ABK67189.1"/>
    </source>
</evidence>
<dbReference type="RefSeq" id="WP_011725606.1">
    <property type="nucleotide sequence ID" value="NC_008595.1"/>
</dbReference>
<feature type="domain" description="2Fe-2S ferredoxin-type" evidence="8">
    <location>
        <begin position="286"/>
        <end position="366"/>
    </location>
</feature>
<dbReference type="InterPro" id="IPR017927">
    <property type="entry name" value="FAD-bd_FR_type"/>
</dbReference>
<evidence type="ECO:0000256" key="5">
    <source>
        <dbReference type="ARBA" id="ARBA00023002"/>
    </source>
</evidence>
<dbReference type="InterPro" id="IPR006058">
    <property type="entry name" value="2Fe2S_fd_BS"/>
</dbReference>
<dbReference type="KEGG" id="mav:MAV_3669"/>
<keyword evidence="7" id="KW-0411">Iron-sulfur</keyword>
<dbReference type="SUPFAM" id="SSF63380">
    <property type="entry name" value="Riboflavin synthase domain-like"/>
    <property type="match status" value="1"/>
</dbReference>
<dbReference type="InterPro" id="IPR036010">
    <property type="entry name" value="2Fe-2S_ferredoxin-like_sf"/>
</dbReference>
<feature type="domain" description="FAD-binding FR-type" evidence="9">
    <location>
        <begin position="48"/>
        <end position="161"/>
    </location>
</feature>
<sequence>MSIRRAASRAPSIWASRPADLYGRRDHDRFTAVLWGVRAVFEGFASVSRWHPARVKPVQRKLTAVVTKREFAAPDVVALTLADPDGGLLPSWTPGAHIDVLLPSGRRRQYSLCGPPGHRGEYRIAVRRIADGGGGSIEMHEAFGVGDTVEFEGPRNAFYLGTAEHDVLFVIGGIGVTPILPMIRVAAGRGIDWRAIYTGRSREYMPLLDEVVSVDPQRVTVWADDEHGRFPTAAELLAAAGPATAVYVCGPSAMLEAVWIARNEHAGAPLHYERFSPAPVVDGVPFELELARSRQVLAVPANRTALDVMLDRDATTPYSCRQGFCGTCRVKVLAGQVDHRGRTDPGQDGMLVCVSRADGGRLVIDA</sequence>
<dbReference type="PROSITE" id="PS51384">
    <property type="entry name" value="FAD_FR"/>
    <property type="match status" value="1"/>
</dbReference>
<dbReference type="PANTHER" id="PTHR47354">
    <property type="entry name" value="NADH OXIDOREDUCTASE HCR"/>
    <property type="match status" value="1"/>
</dbReference>
<name>A0A0H2ZX44_MYCA1</name>
<dbReference type="GO" id="GO:0051537">
    <property type="term" value="F:2 iron, 2 sulfur cluster binding"/>
    <property type="evidence" value="ECO:0007669"/>
    <property type="project" value="UniProtKB-KW"/>
</dbReference>
<dbReference type="InterPro" id="IPR017938">
    <property type="entry name" value="Riboflavin_synthase-like_b-brl"/>
</dbReference>
<dbReference type="SUPFAM" id="SSF54292">
    <property type="entry name" value="2Fe-2S ferredoxin-like"/>
    <property type="match status" value="1"/>
</dbReference>
<protein>
    <submittedName>
        <fullName evidence="10">Oxidoreductase</fullName>
    </submittedName>
</protein>
<dbReference type="EMBL" id="CP000479">
    <property type="protein sequence ID" value="ABK67189.1"/>
    <property type="molecule type" value="Genomic_DNA"/>
</dbReference>
<organism evidence="10 11">
    <name type="scientific">Mycobacterium avium (strain 104)</name>
    <dbReference type="NCBI Taxonomy" id="243243"/>
    <lineage>
        <taxon>Bacteria</taxon>
        <taxon>Bacillati</taxon>
        <taxon>Actinomycetota</taxon>
        <taxon>Actinomycetes</taxon>
        <taxon>Mycobacteriales</taxon>
        <taxon>Mycobacteriaceae</taxon>
        <taxon>Mycobacterium</taxon>
        <taxon>Mycobacterium avium complex (MAC)</taxon>
    </lineage>
</organism>
<dbReference type="InterPro" id="IPR001041">
    <property type="entry name" value="2Fe-2S_ferredoxin-type"/>
</dbReference>
<evidence type="ECO:0000259" key="8">
    <source>
        <dbReference type="PROSITE" id="PS51085"/>
    </source>
</evidence>
<keyword evidence="5" id="KW-0560">Oxidoreductase</keyword>
<keyword evidence="4" id="KW-0479">Metal-binding</keyword>
<dbReference type="Gene3D" id="2.40.30.10">
    <property type="entry name" value="Translation factors"/>
    <property type="match status" value="1"/>
</dbReference>
<dbReference type="CDD" id="cd00207">
    <property type="entry name" value="fer2"/>
    <property type="match status" value="1"/>
</dbReference>
<reference evidence="10 11" key="1">
    <citation type="submission" date="2006-10" db="EMBL/GenBank/DDBJ databases">
        <authorList>
            <person name="Fleischmann R.D."/>
            <person name="Dodson R.J."/>
            <person name="Haft D.H."/>
            <person name="Merkel J.S."/>
            <person name="Nelson W.C."/>
            <person name="Fraser C.M."/>
        </authorList>
    </citation>
    <scope>NUCLEOTIDE SEQUENCE [LARGE SCALE GENOMIC DNA]</scope>
    <source>
        <strain evidence="10 11">104</strain>
    </source>
</reference>
<dbReference type="Pfam" id="PF00111">
    <property type="entry name" value="Fer2"/>
    <property type="match status" value="1"/>
</dbReference>
<keyword evidence="6" id="KW-0408">Iron</keyword>
<comment type="cofactor">
    <cofactor evidence="1">
        <name>FAD</name>
        <dbReference type="ChEBI" id="CHEBI:57692"/>
    </cofactor>
</comment>
<evidence type="ECO:0000256" key="2">
    <source>
        <dbReference type="ARBA" id="ARBA00022630"/>
    </source>
</evidence>
<keyword evidence="3" id="KW-0001">2Fe-2S</keyword>
<evidence type="ECO:0000256" key="7">
    <source>
        <dbReference type="ARBA" id="ARBA00023014"/>
    </source>
</evidence>